<comment type="similarity">
    <text evidence="1">Belongs to the UFD1 family.</text>
</comment>
<dbReference type="PANTHER" id="PTHR12555:SF13">
    <property type="entry name" value="UBIQUITIN RECOGNITION FACTOR IN ER-ASSOCIATED DEGRADATION PROTEIN 1"/>
    <property type="match status" value="1"/>
</dbReference>
<comment type="caution">
    <text evidence="4">The sequence shown here is derived from an EMBL/GenBank/DDBJ whole genome shotgun (WGS) entry which is preliminary data.</text>
</comment>
<evidence type="ECO:0000256" key="1">
    <source>
        <dbReference type="ARBA" id="ARBA00006043"/>
    </source>
</evidence>
<dbReference type="InterPro" id="IPR042299">
    <property type="entry name" value="Ufd1-like_Nn"/>
</dbReference>
<sequence length="213" mass="24059">MSFANFGYNMFRGPFPQRFKTQYRCYSVSMLSVPRADLESGGKIIMPPSALDTLDDAEFTSGGSLENVLRSFACLTNGDLIAIKYNKKVEFAPPVGYVEPQKPKVNHHDQEDMQVDGQDHAKEFVEQNTFMAFTGEGRRLDGKTKNTKSEPVPLEPLIYKRGVPNYDYKRGTLTFIRSVKPSTTNTAEETEEVLFKPFTGEGQVLKKKRTKKP</sequence>
<evidence type="ECO:0000256" key="2">
    <source>
        <dbReference type="ARBA" id="ARBA00022786"/>
    </source>
</evidence>
<accession>A0A2G8JLL5</accession>
<dbReference type="InterPro" id="IPR004854">
    <property type="entry name" value="Ufd1-like"/>
</dbReference>
<organism evidence="4 5">
    <name type="scientific">Stichopus japonicus</name>
    <name type="common">Sea cucumber</name>
    <dbReference type="NCBI Taxonomy" id="307972"/>
    <lineage>
        <taxon>Eukaryota</taxon>
        <taxon>Metazoa</taxon>
        <taxon>Echinodermata</taxon>
        <taxon>Eleutherozoa</taxon>
        <taxon>Echinozoa</taxon>
        <taxon>Holothuroidea</taxon>
        <taxon>Aspidochirotacea</taxon>
        <taxon>Aspidochirotida</taxon>
        <taxon>Stichopodidae</taxon>
        <taxon>Apostichopus</taxon>
    </lineage>
</organism>
<dbReference type="GO" id="GO:0034098">
    <property type="term" value="C:VCP-NPL4-UFD1 AAA ATPase complex"/>
    <property type="evidence" value="ECO:0007669"/>
    <property type="project" value="TreeGrafter"/>
</dbReference>
<feature type="domain" description="Ubiquitin fusion degradation protein UFD1 N-terminal subdomain 1" evidence="3">
    <location>
        <begin position="19"/>
        <end position="59"/>
    </location>
</feature>
<dbReference type="AlphaFoldDB" id="A0A2G8JLL5"/>
<keyword evidence="2" id="KW-0833">Ubl conjugation pathway</keyword>
<dbReference type="EMBL" id="MRZV01001647">
    <property type="protein sequence ID" value="PIK36599.1"/>
    <property type="molecule type" value="Genomic_DNA"/>
</dbReference>
<proteinExistence type="inferred from homology"/>
<dbReference type="GO" id="GO:0006511">
    <property type="term" value="P:ubiquitin-dependent protein catabolic process"/>
    <property type="evidence" value="ECO:0007669"/>
    <property type="project" value="InterPro"/>
</dbReference>
<evidence type="ECO:0000259" key="3">
    <source>
        <dbReference type="Pfam" id="PF03152"/>
    </source>
</evidence>
<dbReference type="GO" id="GO:0031593">
    <property type="term" value="F:polyubiquitin modification-dependent protein binding"/>
    <property type="evidence" value="ECO:0007669"/>
    <property type="project" value="TreeGrafter"/>
</dbReference>
<dbReference type="Proteomes" id="UP000230750">
    <property type="component" value="Unassembled WGS sequence"/>
</dbReference>
<protein>
    <submittedName>
        <fullName evidence="4">Putative ubiquitin fusion degradation protein 1-like</fullName>
    </submittedName>
</protein>
<dbReference type="STRING" id="307972.A0A2G8JLL5"/>
<keyword evidence="5" id="KW-1185">Reference proteome</keyword>
<dbReference type="OrthoDB" id="422728at2759"/>
<dbReference type="GO" id="GO:0036503">
    <property type="term" value="P:ERAD pathway"/>
    <property type="evidence" value="ECO:0007669"/>
    <property type="project" value="TreeGrafter"/>
</dbReference>
<dbReference type="PANTHER" id="PTHR12555">
    <property type="entry name" value="UBIQUITIN FUSION DEGRADATON PROTEIN 1"/>
    <property type="match status" value="1"/>
</dbReference>
<name>A0A2G8JLL5_STIJA</name>
<reference evidence="4 5" key="1">
    <citation type="journal article" date="2017" name="PLoS Biol.">
        <title>The sea cucumber genome provides insights into morphological evolution and visceral regeneration.</title>
        <authorList>
            <person name="Zhang X."/>
            <person name="Sun L."/>
            <person name="Yuan J."/>
            <person name="Sun Y."/>
            <person name="Gao Y."/>
            <person name="Zhang L."/>
            <person name="Li S."/>
            <person name="Dai H."/>
            <person name="Hamel J.F."/>
            <person name="Liu C."/>
            <person name="Yu Y."/>
            <person name="Liu S."/>
            <person name="Lin W."/>
            <person name="Guo K."/>
            <person name="Jin S."/>
            <person name="Xu P."/>
            <person name="Storey K.B."/>
            <person name="Huan P."/>
            <person name="Zhang T."/>
            <person name="Zhou Y."/>
            <person name="Zhang J."/>
            <person name="Lin C."/>
            <person name="Li X."/>
            <person name="Xing L."/>
            <person name="Huo D."/>
            <person name="Sun M."/>
            <person name="Wang L."/>
            <person name="Mercier A."/>
            <person name="Li F."/>
            <person name="Yang H."/>
            <person name="Xiang J."/>
        </authorList>
    </citation>
    <scope>NUCLEOTIDE SEQUENCE [LARGE SCALE GENOMIC DNA]</scope>
    <source>
        <strain evidence="4">Shaxun</strain>
        <tissue evidence="4">Muscle</tissue>
    </source>
</reference>
<dbReference type="InterPro" id="IPR055417">
    <property type="entry name" value="UFD1_N1"/>
</dbReference>
<dbReference type="Gene3D" id="2.40.40.50">
    <property type="entry name" value="Ubiquitin fusion degradation protein UFD1, N-terminal domain"/>
    <property type="match status" value="1"/>
</dbReference>
<evidence type="ECO:0000313" key="4">
    <source>
        <dbReference type="EMBL" id="PIK36599.1"/>
    </source>
</evidence>
<dbReference type="Pfam" id="PF03152">
    <property type="entry name" value="UFD1_N1"/>
    <property type="match status" value="1"/>
</dbReference>
<evidence type="ECO:0000313" key="5">
    <source>
        <dbReference type="Proteomes" id="UP000230750"/>
    </source>
</evidence>
<gene>
    <name evidence="4" type="ORF">BSL78_26569</name>
</gene>